<keyword evidence="3" id="KW-1185">Reference proteome</keyword>
<name>A0A8J2KK40_9HEXA</name>
<evidence type="ECO:0000256" key="1">
    <source>
        <dbReference type="SAM" id="MobiDB-lite"/>
    </source>
</evidence>
<reference evidence="2" key="1">
    <citation type="submission" date="2021-06" db="EMBL/GenBank/DDBJ databases">
        <authorList>
            <person name="Hodson N. C."/>
            <person name="Mongue J. A."/>
            <person name="Jaron S. K."/>
        </authorList>
    </citation>
    <scope>NUCLEOTIDE SEQUENCE</scope>
</reference>
<protein>
    <submittedName>
        <fullName evidence="2">Uncharacterized protein</fullName>
    </submittedName>
</protein>
<dbReference type="AlphaFoldDB" id="A0A8J2KK40"/>
<gene>
    <name evidence="2" type="ORF">AFUS01_LOCUS15622</name>
</gene>
<sequence length="167" mass="18991">MSSTSSRYCKKKGHHYPLRCLPKPNIAENEICCLPRNARIISHESKLFKNATNCYHKKGGASVPVCRTQKNQVFHNDSGPGPSKQHQQTDGRKSSADFEVWTGSVSYERWNQIASVDEVHNRATNEEKLFEDWDLCAPGECKREWDSDDDSDTIFVTDKAVQCILND</sequence>
<dbReference type="Proteomes" id="UP000708208">
    <property type="component" value="Unassembled WGS sequence"/>
</dbReference>
<feature type="region of interest" description="Disordered" evidence="1">
    <location>
        <begin position="70"/>
        <end position="96"/>
    </location>
</feature>
<organism evidence="2 3">
    <name type="scientific">Allacma fusca</name>
    <dbReference type="NCBI Taxonomy" id="39272"/>
    <lineage>
        <taxon>Eukaryota</taxon>
        <taxon>Metazoa</taxon>
        <taxon>Ecdysozoa</taxon>
        <taxon>Arthropoda</taxon>
        <taxon>Hexapoda</taxon>
        <taxon>Collembola</taxon>
        <taxon>Symphypleona</taxon>
        <taxon>Sminthuridae</taxon>
        <taxon>Allacma</taxon>
    </lineage>
</organism>
<feature type="compositionally biased region" description="Basic and acidic residues" evidence="1">
    <location>
        <begin position="87"/>
        <end position="96"/>
    </location>
</feature>
<proteinExistence type="predicted"/>
<dbReference type="EMBL" id="CAJVCH010139237">
    <property type="protein sequence ID" value="CAG7726731.1"/>
    <property type="molecule type" value="Genomic_DNA"/>
</dbReference>
<accession>A0A8J2KK40</accession>
<evidence type="ECO:0000313" key="2">
    <source>
        <dbReference type="EMBL" id="CAG7726731.1"/>
    </source>
</evidence>
<evidence type="ECO:0000313" key="3">
    <source>
        <dbReference type="Proteomes" id="UP000708208"/>
    </source>
</evidence>
<comment type="caution">
    <text evidence="2">The sequence shown here is derived from an EMBL/GenBank/DDBJ whole genome shotgun (WGS) entry which is preliminary data.</text>
</comment>